<dbReference type="PANTHER" id="PTHR12121">
    <property type="entry name" value="CARBON CATABOLITE REPRESSOR PROTEIN 4"/>
    <property type="match status" value="1"/>
</dbReference>
<feature type="compositionally biased region" description="Polar residues" evidence="1">
    <location>
        <begin position="319"/>
        <end position="329"/>
    </location>
</feature>
<dbReference type="InterPro" id="IPR005135">
    <property type="entry name" value="Endo/exonuclease/phosphatase"/>
</dbReference>
<accession>A0A0G4HYP1</accession>
<dbReference type="PhylomeDB" id="A0A0G4HYP1"/>
<feature type="region of interest" description="Disordered" evidence="1">
    <location>
        <begin position="149"/>
        <end position="176"/>
    </location>
</feature>
<dbReference type="GO" id="GO:0000175">
    <property type="term" value="F:3'-5'-RNA exonuclease activity"/>
    <property type="evidence" value="ECO:0007669"/>
    <property type="project" value="TreeGrafter"/>
</dbReference>
<dbReference type="Pfam" id="PF03372">
    <property type="entry name" value="Exo_endo_phos"/>
    <property type="match status" value="1"/>
</dbReference>
<dbReference type="Gene3D" id="3.60.10.10">
    <property type="entry name" value="Endonuclease/exonuclease/phosphatase"/>
    <property type="match status" value="2"/>
</dbReference>
<evidence type="ECO:0000313" key="3">
    <source>
        <dbReference type="EMBL" id="CEM49652.1"/>
    </source>
</evidence>
<protein>
    <recommendedName>
        <fullName evidence="2">Endonuclease/exonuclease/phosphatase domain-containing protein</fullName>
    </recommendedName>
</protein>
<gene>
    <name evidence="3" type="ORF">Cvel_9524</name>
</gene>
<dbReference type="AlphaFoldDB" id="A0A0G4HYP1"/>
<feature type="domain" description="Endonuclease/exonuclease/phosphatase" evidence="2">
    <location>
        <begin position="1"/>
        <end position="92"/>
    </location>
</feature>
<feature type="compositionally biased region" description="Polar residues" evidence="1">
    <location>
        <begin position="353"/>
        <end position="364"/>
    </location>
</feature>
<sequence length="638" mass="70356">MSYNIMHKLDSSRVSKYFYAAPRNLNPQNRIAQIAKEVQTYKPDFLCLQEAEEESLRFLNQVLGPLGYREAVRALNLRLSSRDGCAILFRETEGFRVERTHTFRFCDVMERFGDEWRGCGRSELREALWRELREKLNLAVVASFSLLPQDSPRAPPPSDSQKNPRDVSSGVSETGSLQVWPSGTSVTALQFGAAAHHHLLHISSAHIFWDPLMPDLKLMQSVLLETEVDEYVKSARALKRQRTQTIHESSLQSACRRERSDDLRVSSVTSSSCLHHGGTEEVNERKFDSVVIAGDFNSTPFINTEKGPSSPSPSPEPSGNPTVTSSSPYSLKAGAQPTLLRPSAVRRVVLASPLSSRSPTNSDGGSRDGGVSESDARVRVTVSESCEEEREAMTILSNRSTASGSTRDGRDNEKHLNQQEKENLKGDVGGQEDEKSVEARSKEAAEGGGMKMAESLQSLREQIEAVMRESPPDEGILSLGDYGGCGGDGQGASSGVYDLMTKGLVTPDHPHHPNRRRATLLKKAEKRLLQDSAGSAEQTSHKGGIPELRTRREWGSAYKEAFGSEPEFTNYTAHFKGCLDFIFFSNLEVVAALEMPREDLLRESTALPSSCFPSDHLPLMASFALNPPTTRSNEKKAE</sequence>
<feature type="compositionally biased region" description="Basic and acidic residues" evidence="1">
    <location>
        <begin position="407"/>
        <end position="425"/>
    </location>
</feature>
<dbReference type="SUPFAM" id="SSF56219">
    <property type="entry name" value="DNase I-like"/>
    <property type="match status" value="2"/>
</dbReference>
<proteinExistence type="predicted"/>
<reference evidence="3" key="1">
    <citation type="submission" date="2014-11" db="EMBL/GenBank/DDBJ databases">
        <authorList>
            <person name="Otto D Thomas"/>
            <person name="Naeem Raeece"/>
        </authorList>
    </citation>
    <scope>NUCLEOTIDE SEQUENCE</scope>
</reference>
<evidence type="ECO:0000256" key="1">
    <source>
        <dbReference type="SAM" id="MobiDB-lite"/>
    </source>
</evidence>
<organism evidence="3">
    <name type="scientific">Chromera velia CCMP2878</name>
    <dbReference type="NCBI Taxonomy" id="1169474"/>
    <lineage>
        <taxon>Eukaryota</taxon>
        <taxon>Sar</taxon>
        <taxon>Alveolata</taxon>
        <taxon>Colpodellida</taxon>
        <taxon>Chromeraceae</taxon>
        <taxon>Chromera</taxon>
    </lineage>
</organism>
<dbReference type="EMBL" id="CDMZ01004403">
    <property type="protein sequence ID" value="CEM49652.1"/>
    <property type="molecule type" value="Genomic_DNA"/>
</dbReference>
<name>A0A0G4HYP1_9ALVE</name>
<dbReference type="InterPro" id="IPR036691">
    <property type="entry name" value="Endo/exonu/phosph_ase_sf"/>
</dbReference>
<dbReference type="VEuPathDB" id="CryptoDB:Cvel_9524"/>
<feature type="compositionally biased region" description="Polar residues" evidence="1">
    <location>
        <begin position="395"/>
        <end position="406"/>
    </location>
</feature>
<feature type="compositionally biased region" description="Basic and acidic residues" evidence="1">
    <location>
        <begin position="432"/>
        <end position="445"/>
    </location>
</feature>
<dbReference type="PANTHER" id="PTHR12121:SF100">
    <property type="entry name" value="POLY(A)-SPECIFIC RIBONUCLEASE"/>
    <property type="match status" value="1"/>
</dbReference>
<evidence type="ECO:0000259" key="2">
    <source>
        <dbReference type="Pfam" id="PF03372"/>
    </source>
</evidence>
<dbReference type="InterPro" id="IPR050410">
    <property type="entry name" value="CCR4/nocturin_mRNA_transcr"/>
</dbReference>
<feature type="region of interest" description="Disordered" evidence="1">
    <location>
        <begin position="298"/>
        <end position="452"/>
    </location>
</feature>